<organism evidence="2 3">
    <name type="scientific">Listeria weihenstephanensis</name>
    <dbReference type="NCBI Taxonomy" id="1006155"/>
    <lineage>
        <taxon>Bacteria</taxon>
        <taxon>Bacillati</taxon>
        <taxon>Bacillota</taxon>
        <taxon>Bacilli</taxon>
        <taxon>Bacillales</taxon>
        <taxon>Listeriaceae</taxon>
        <taxon>Listeria</taxon>
    </lineage>
</organism>
<name>A0A1S7FWC1_9LIST</name>
<dbReference type="RefSeq" id="WP_036058777.1">
    <property type="nucleotide sequence ID" value="NZ_CP011102.1"/>
</dbReference>
<keyword evidence="1" id="KW-0812">Transmembrane</keyword>
<proteinExistence type="predicted"/>
<reference evidence="3" key="1">
    <citation type="submission" date="2015-03" db="EMBL/GenBank/DDBJ databases">
        <authorList>
            <person name="Ferrari E."/>
            <person name="Walter M.C."/>
            <person name="Huptas C."/>
            <person name="Scherer S."/>
            <person name="Mueller-Herbst S."/>
        </authorList>
    </citation>
    <scope>NUCLEOTIDE SEQUENCE [LARGE SCALE GENOMIC DNA]</scope>
    <source>
        <strain evidence="3">LWP01</strain>
    </source>
</reference>
<evidence type="ECO:0000256" key="1">
    <source>
        <dbReference type="SAM" id="Phobius"/>
    </source>
</evidence>
<dbReference type="KEGG" id="lwi:UE46_12395"/>
<keyword evidence="1" id="KW-1133">Transmembrane helix</keyword>
<gene>
    <name evidence="2" type="ORF">UE46_12395</name>
</gene>
<keyword evidence="1" id="KW-0472">Membrane</keyword>
<accession>A0A1S7FWC1</accession>
<dbReference type="EMBL" id="CP011102">
    <property type="protein sequence ID" value="AQY51754.1"/>
    <property type="molecule type" value="Genomic_DNA"/>
</dbReference>
<sequence>MEKWLFNTSLFTGALLLSIGILRNSLLLTAIALVLAVIAQYFYRKKYPKRNRSFKEIVAEQKSARK</sequence>
<protein>
    <submittedName>
        <fullName evidence="2">Uncharacterized protein</fullName>
    </submittedName>
</protein>
<keyword evidence="3" id="KW-1185">Reference proteome</keyword>
<dbReference type="AlphaFoldDB" id="A0A1S7FWC1"/>
<evidence type="ECO:0000313" key="2">
    <source>
        <dbReference type="EMBL" id="AQY51754.1"/>
    </source>
</evidence>
<feature type="transmembrane region" description="Helical" evidence="1">
    <location>
        <begin position="20"/>
        <end position="43"/>
    </location>
</feature>
<dbReference type="Proteomes" id="UP000223060">
    <property type="component" value="Chromosome"/>
</dbReference>
<evidence type="ECO:0000313" key="3">
    <source>
        <dbReference type="Proteomes" id="UP000223060"/>
    </source>
</evidence>